<dbReference type="InterPro" id="IPR021146">
    <property type="entry name" value="Phage_gp6-like_head-tail"/>
</dbReference>
<dbReference type="NCBIfam" id="TIGR02215">
    <property type="entry name" value="phage_chp_gp8"/>
    <property type="match status" value="1"/>
</dbReference>
<evidence type="ECO:0008006" key="3">
    <source>
        <dbReference type="Google" id="ProtNLM"/>
    </source>
</evidence>
<proteinExistence type="predicted"/>
<gene>
    <name evidence="1" type="ORF">GCM10017620_24680</name>
</gene>
<organism evidence="1 2">
    <name type="scientific">Brevundimonas intermedia</name>
    <dbReference type="NCBI Taxonomy" id="74315"/>
    <lineage>
        <taxon>Bacteria</taxon>
        <taxon>Pseudomonadati</taxon>
        <taxon>Pseudomonadota</taxon>
        <taxon>Alphaproteobacteria</taxon>
        <taxon>Caulobacterales</taxon>
        <taxon>Caulobacteraceae</taxon>
        <taxon>Brevundimonas</taxon>
    </lineage>
</organism>
<sequence length="182" mass="19654">MSVLVVTPPAPLIDFKMVKDHLKLDSGDEDTLLESYIAAASGWIDNPLGWLGRAILTQTLELRVADFSDAECLPHGPISSIESVKYLTPAGVEETLPDNAYRLDGQALVATGSWPALRGDAEGVRVRYVVGGAEAPAPVQQAALLLIGQWHANRASVVIGTIVNQMPFGIEALLQPYRKWHC</sequence>
<dbReference type="EMBL" id="BSFD01000009">
    <property type="protein sequence ID" value="GLK49495.1"/>
    <property type="molecule type" value="Genomic_DNA"/>
</dbReference>
<dbReference type="InterPro" id="IPR011738">
    <property type="entry name" value="Phage_CHP"/>
</dbReference>
<protein>
    <recommendedName>
        <fullName evidence="3">Phage gp6-like head-tail connector protein</fullName>
    </recommendedName>
</protein>
<dbReference type="CDD" id="cd08054">
    <property type="entry name" value="gp6"/>
    <property type="match status" value="1"/>
</dbReference>
<reference evidence="1" key="1">
    <citation type="journal article" date="2014" name="Int. J. Syst. Evol. Microbiol.">
        <title>Complete genome of a new Firmicutes species belonging to the dominant human colonic microbiota ('Ruminococcus bicirculans') reveals two chromosomes and a selective capacity to utilize plant glucans.</title>
        <authorList>
            <consortium name="NISC Comparative Sequencing Program"/>
            <person name="Wegmann U."/>
            <person name="Louis P."/>
            <person name="Goesmann A."/>
            <person name="Henrissat B."/>
            <person name="Duncan S.H."/>
            <person name="Flint H.J."/>
        </authorList>
    </citation>
    <scope>NUCLEOTIDE SEQUENCE</scope>
    <source>
        <strain evidence="1">VKM B-1499</strain>
    </source>
</reference>
<dbReference type="Pfam" id="PF05135">
    <property type="entry name" value="Phage_connect_1"/>
    <property type="match status" value="1"/>
</dbReference>
<name>A0ABQ5T9L5_9CAUL</name>
<accession>A0ABQ5T9L5</accession>
<keyword evidence="2" id="KW-1185">Reference proteome</keyword>
<comment type="caution">
    <text evidence="1">The sequence shown here is derived from an EMBL/GenBank/DDBJ whole genome shotgun (WGS) entry which is preliminary data.</text>
</comment>
<dbReference type="Gene3D" id="1.10.3230.30">
    <property type="entry name" value="Phage gp6-like head-tail connector protein"/>
    <property type="match status" value="1"/>
</dbReference>
<reference evidence="1" key="2">
    <citation type="submission" date="2023-01" db="EMBL/GenBank/DDBJ databases">
        <authorList>
            <person name="Sun Q."/>
            <person name="Evtushenko L."/>
        </authorList>
    </citation>
    <scope>NUCLEOTIDE SEQUENCE</scope>
    <source>
        <strain evidence="1">VKM B-1499</strain>
    </source>
</reference>
<evidence type="ECO:0000313" key="2">
    <source>
        <dbReference type="Proteomes" id="UP001143509"/>
    </source>
</evidence>
<evidence type="ECO:0000313" key="1">
    <source>
        <dbReference type="EMBL" id="GLK49495.1"/>
    </source>
</evidence>
<dbReference type="Proteomes" id="UP001143509">
    <property type="component" value="Unassembled WGS sequence"/>
</dbReference>
<dbReference type="RefSeq" id="WP_271165690.1">
    <property type="nucleotide sequence ID" value="NZ_BSFD01000009.1"/>
</dbReference>